<accession>A0A916X4Y0</accession>
<dbReference type="EMBL" id="BMHK01000004">
    <property type="protein sequence ID" value="GGB92769.1"/>
    <property type="molecule type" value="Genomic_DNA"/>
</dbReference>
<dbReference type="InterPro" id="IPR047655">
    <property type="entry name" value="Transpos_IS630-like"/>
</dbReference>
<dbReference type="AlphaFoldDB" id="A0A916X4Y0"/>
<comment type="caution">
    <text evidence="2">The sequence shown here is derived from an EMBL/GenBank/DDBJ whole genome shotgun (WGS) entry which is preliminary data.</text>
</comment>
<reference evidence="2" key="2">
    <citation type="submission" date="2020-09" db="EMBL/GenBank/DDBJ databases">
        <authorList>
            <person name="Sun Q."/>
            <person name="Zhou Y."/>
        </authorList>
    </citation>
    <scope>NUCLEOTIDE SEQUENCE</scope>
    <source>
        <strain evidence="2">CGMCC 1.15095</strain>
    </source>
</reference>
<proteinExistence type="predicted"/>
<keyword evidence="3" id="KW-1185">Reference proteome</keyword>
<dbReference type="Gene3D" id="3.30.420.10">
    <property type="entry name" value="Ribonuclease H-like superfamily/Ribonuclease H"/>
    <property type="match status" value="1"/>
</dbReference>
<organism evidence="2 3">
    <name type="scientific">Novosphingobium endophyticum</name>
    <dbReference type="NCBI Taxonomy" id="1955250"/>
    <lineage>
        <taxon>Bacteria</taxon>
        <taxon>Pseudomonadati</taxon>
        <taxon>Pseudomonadota</taxon>
        <taxon>Alphaproteobacteria</taxon>
        <taxon>Sphingomonadales</taxon>
        <taxon>Sphingomonadaceae</taxon>
        <taxon>Novosphingobium</taxon>
    </lineage>
</organism>
<evidence type="ECO:0000259" key="1">
    <source>
        <dbReference type="Pfam" id="PF13358"/>
    </source>
</evidence>
<dbReference type="InterPro" id="IPR038717">
    <property type="entry name" value="Tc1-like_DDE_dom"/>
</dbReference>
<protein>
    <submittedName>
        <fullName evidence="2">Transposase</fullName>
    </submittedName>
</protein>
<reference evidence="2" key="1">
    <citation type="journal article" date="2014" name="Int. J. Syst. Evol. Microbiol.">
        <title>Complete genome sequence of Corynebacterium casei LMG S-19264T (=DSM 44701T), isolated from a smear-ripened cheese.</title>
        <authorList>
            <consortium name="US DOE Joint Genome Institute (JGI-PGF)"/>
            <person name="Walter F."/>
            <person name="Albersmeier A."/>
            <person name="Kalinowski J."/>
            <person name="Ruckert C."/>
        </authorList>
    </citation>
    <scope>NUCLEOTIDE SEQUENCE</scope>
    <source>
        <strain evidence="2">CGMCC 1.15095</strain>
    </source>
</reference>
<dbReference type="Proteomes" id="UP000608154">
    <property type="component" value="Unassembled WGS sequence"/>
</dbReference>
<dbReference type="NCBIfam" id="NF033545">
    <property type="entry name" value="transpos_IS630"/>
    <property type="match status" value="1"/>
</dbReference>
<feature type="domain" description="Tc1-like transposase DDE" evidence="1">
    <location>
        <begin position="12"/>
        <end position="138"/>
    </location>
</feature>
<dbReference type="GO" id="GO:0003676">
    <property type="term" value="F:nucleic acid binding"/>
    <property type="evidence" value="ECO:0007669"/>
    <property type="project" value="InterPro"/>
</dbReference>
<evidence type="ECO:0000313" key="2">
    <source>
        <dbReference type="EMBL" id="GGB92769.1"/>
    </source>
</evidence>
<gene>
    <name evidence="2" type="ORF">GCM10011494_08940</name>
</gene>
<dbReference type="InterPro" id="IPR036397">
    <property type="entry name" value="RNaseH_sf"/>
</dbReference>
<dbReference type="Pfam" id="PF13358">
    <property type="entry name" value="DDE_3"/>
    <property type="match status" value="1"/>
</dbReference>
<evidence type="ECO:0000313" key="3">
    <source>
        <dbReference type="Proteomes" id="UP000608154"/>
    </source>
</evidence>
<name>A0A916X4Y0_9SPHN</name>
<sequence length="183" mass="20153">MPDRAKDKPIEVWFQDEARVGQKGSLTHIWAERGSRPPRLRDQRHGSVWLFGAVCAARGVGAGLVTGCINAEAMSLHLDEISFHVAPGAHAVVVLDGAGWHQTGGRLRVPDNVTLMPLPPYCPELNPVENIWQYLRQNEFSFTVWDGVDAIVDACCAAWNKLISAPETITSIATRHWANVSVH</sequence>